<evidence type="ECO:0000256" key="1">
    <source>
        <dbReference type="SAM" id="Phobius"/>
    </source>
</evidence>
<evidence type="ECO:0000313" key="2">
    <source>
        <dbReference type="EMBL" id="KKN08861.1"/>
    </source>
</evidence>
<name>A0A0F9Q6L8_9ZZZZ</name>
<reference evidence="2" key="1">
    <citation type="journal article" date="2015" name="Nature">
        <title>Complex archaea that bridge the gap between prokaryotes and eukaryotes.</title>
        <authorList>
            <person name="Spang A."/>
            <person name="Saw J.H."/>
            <person name="Jorgensen S.L."/>
            <person name="Zaremba-Niedzwiedzka K."/>
            <person name="Martijn J."/>
            <person name="Lind A.E."/>
            <person name="van Eijk R."/>
            <person name="Schleper C."/>
            <person name="Guy L."/>
            <person name="Ettema T.J."/>
        </authorList>
    </citation>
    <scope>NUCLEOTIDE SEQUENCE</scope>
</reference>
<feature type="transmembrane region" description="Helical" evidence="1">
    <location>
        <begin position="36"/>
        <end position="55"/>
    </location>
</feature>
<accession>A0A0F9Q6L8</accession>
<dbReference type="AlphaFoldDB" id="A0A0F9Q6L8"/>
<keyword evidence="1" id="KW-1133">Transmembrane helix</keyword>
<keyword evidence="1" id="KW-0812">Transmembrane</keyword>
<gene>
    <name evidence="2" type="ORF">LCGC14_1052300</name>
</gene>
<dbReference type="EMBL" id="LAZR01004409">
    <property type="protein sequence ID" value="KKN08861.1"/>
    <property type="molecule type" value="Genomic_DNA"/>
</dbReference>
<comment type="caution">
    <text evidence="2">The sequence shown here is derived from an EMBL/GenBank/DDBJ whole genome shotgun (WGS) entry which is preliminary data.</text>
</comment>
<feature type="transmembrane region" description="Helical" evidence="1">
    <location>
        <begin position="6"/>
        <end position="24"/>
    </location>
</feature>
<protein>
    <submittedName>
        <fullName evidence="2">Uncharacterized protein</fullName>
    </submittedName>
</protein>
<proteinExistence type="predicted"/>
<sequence>MSPSMLVLLIFIWGISGICSFVYWLTSEFDLRINQLIMVMPFILVAGPISFIVGFCVHSEKVANINVKRSKIIISKRN</sequence>
<organism evidence="2">
    <name type="scientific">marine sediment metagenome</name>
    <dbReference type="NCBI Taxonomy" id="412755"/>
    <lineage>
        <taxon>unclassified sequences</taxon>
        <taxon>metagenomes</taxon>
        <taxon>ecological metagenomes</taxon>
    </lineage>
</organism>
<keyword evidence="1" id="KW-0472">Membrane</keyword>